<feature type="transmembrane region" description="Helical" evidence="2">
    <location>
        <begin position="248"/>
        <end position="269"/>
    </location>
</feature>
<feature type="domain" description="ImpA N-terminal" evidence="3">
    <location>
        <begin position="11"/>
        <end position="109"/>
    </location>
</feature>
<keyword evidence="2" id="KW-0812">Transmembrane</keyword>
<gene>
    <name evidence="4" type="ORF">NCTC13635_07131</name>
</gene>
<feature type="region of interest" description="Disordered" evidence="1">
    <location>
        <begin position="198"/>
        <end position="240"/>
    </location>
</feature>
<dbReference type="Proteomes" id="UP000282433">
    <property type="component" value="Chromosome"/>
</dbReference>
<proteinExistence type="predicted"/>
<dbReference type="PANTHER" id="PTHR37024:SF5">
    <property type="entry name" value="IMPA N-TERMINAL DOMAIN-CONTAINING PROTEIN"/>
    <property type="match status" value="1"/>
</dbReference>
<evidence type="ECO:0000259" key="3">
    <source>
        <dbReference type="Pfam" id="PF06812"/>
    </source>
</evidence>
<name>A0A447S726_KLEPN</name>
<sequence>MMTTHHDRHYKAGGDPRTLADFMALRAEMNKLSHPARPDINWPYAEQLARGLLEHHGADLQTVAWYTLARARLGGVAGINEGLTLMESLLVRQGKNLWPQALPARTEIFRTLSKRLRQVSRTLNLTPEDVESLEQAERSLQSFDAVLQRLEIAPENQLSDLRALLHSTATRFESLDPAPALPTAPPEAVSDAELPGTLVSEEDAAKVEPVPDLKRRPKAEPLAPPSPAKRPAPVAASTPAAAPRWKPFIAGMVTMLAVTGIAVGGWLALRQSDLPPISVTQNAGPIPACRRQRPRGRLICHRRSASLASLPAWRRTGRSATATSWSTRPLSAGRIRRNRWRSSGGSS</sequence>
<keyword evidence="2" id="KW-0472">Membrane</keyword>
<reference evidence="4 5" key="1">
    <citation type="submission" date="2018-12" db="EMBL/GenBank/DDBJ databases">
        <authorList>
            <consortium name="Pathogen Informatics"/>
        </authorList>
    </citation>
    <scope>NUCLEOTIDE SEQUENCE [LARGE SCALE GENOMIC DNA]</scope>
    <source>
        <strain evidence="4 5">NCTC13635</strain>
    </source>
</reference>
<dbReference type="Pfam" id="PF06812">
    <property type="entry name" value="ImpA_N"/>
    <property type="match status" value="1"/>
</dbReference>
<dbReference type="EMBL" id="LR134162">
    <property type="protein sequence ID" value="VEB07891.1"/>
    <property type="molecule type" value="Genomic_DNA"/>
</dbReference>
<evidence type="ECO:0000256" key="1">
    <source>
        <dbReference type="SAM" id="MobiDB-lite"/>
    </source>
</evidence>
<organism evidence="4 5">
    <name type="scientific">Klebsiella pneumoniae</name>
    <dbReference type="NCBI Taxonomy" id="573"/>
    <lineage>
        <taxon>Bacteria</taxon>
        <taxon>Pseudomonadati</taxon>
        <taxon>Pseudomonadota</taxon>
        <taxon>Gammaproteobacteria</taxon>
        <taxon>Enterobacterales</taxon>
        <taxon>Enterobacteriaceae</taxon>
        <taxon>Klebsiella/Raoultella group</taxon>
        <taxon>Klebsiella</taxon>
        <taxon>Klebsiella pneumoniae complex</taxon>
    </lineage>
</organism>
<feature type="compositionally biased region" description="Polar residues" evidence="1">
    <location>
        <begin position="318"/>
        <end position="329"/>
    </location>
</feature>
<feature type="compositionally biased region" description="Low complexity" evidence="1">
    <location>
        <begin position="231"/>
        <end position="240"/>
    </location>
</feature>
<dbReference type="InterPro" id="IPR010657">
    <property type="entry name" value="ImpA_N"/>
</dbReference>
<feature type="compositionally biased region" description="Basic and acidic residues" evidence="1">
    <location>
        <begin position="203"/>
        <end position="214"/>
    </location>
</feature>
<evidence type="ECO:0000313" key="4">
    <source>
        <dbReference type="EMBL" id="VEB07891.1"/>
    </source>
</evidence>
<evidence type="ECO:0000313" key="5">
    <source>
        <dbReference type="Proteomes" id="UP000282433"/>
    </source>
</evidence>
<keyword evidence="2" id="KW-1133">Transmembrane helix</keyword>
<evidence type="ECO:0000256" key="2">
    <source>
        <dbReference type="SAM" id="Phobius"/>
    </source>
</evidence>
<accession>A0A447S726</accession>
<protein>
    <submittedName>
        <fullName evidence="4">Membrane protein</fullName>
    </submittedName>
</protein>
<dbReference type="PANTHER" id="PTHR37024">
    <property type="entry name" value="TYPE VI SECRETION SYSTEM DUF2094 AND IMPA-RELATED DOMAIN PROTEIN"/>
    <property type="match status" value="1"/>
</dbReference>
<dbReference type="AlphaFoldDB" id="A0A447S726"/>
<feature type="region of interest" description="Disordered" evidence="1">
    <location>
        <begin position="318"/>
        <end position="347"/>
    </location>
</feature>